<dbReference type="Gene3D" id="1.20.200.10">
    <property type="entry name" value="Fumarase/aspartase (Central domain)"/>
    <property type="match status" value="1"/>
</dbReference>
<sequence>MSSPDAQAPEAVPPGVDLGLLSPVRAGTAAETATGDPAVLQSLLDAETALAGALADLSLAPREAAEAIAAASDAARFDPADLAVRARAGGNPVIPLVAALTAAVPAEHAAHVHRGATSQDILDTALMLVAHRTLAPMLDDLDRTAAALAALAAAHRGTVMPGRTLTQHAVPTTFGLKAAGWRHLVLDARDRLSAVRRTLPVQLGGAAGTLAAFHAGAVPPVPGDLGLRLAAAFARRAGLAEPLLPWHTLRTPVADLAAALAFTAAALGKIAADVLSLARTEVAEVSEGRGGGSSAMPHKSNPVGATLVASAARQVPALASILVGALAAEDERSPGPWHAEWQPLREALRLTGGAAATAADLAEGLVVHPDRMLAATGLTRGLILSERAAVQLADDLGRPRARAVLDEASRRVAAEGVTLEQALAGHPFDPDPTTYLGAAAALADRALGREAAG</sequence>
<evidence type="ECO:0000313" key="5">
    <source>
        <dbReference type="Proteomes" id="UP001501237"/>
    </source>
</evidence>
<dbReference type="SMART" id="SM00998">
    <property type="entry name" value="ADSL_C"/>
    <property type="match status" value="1"/>
</dbReference>
<name>A0ABP6QJ23_9ACTN</name>
<dbReference type="Gene3D" id="1.10.275.10">
    <property type="entry name" value="Fumarase/aspartase (N-terminal domain)"/>
    <property type="match status" value="1"/>
</dbReference>
<organism evidence="4 5">
    <name type="scientific">Actinocorallia longicatena</name>
    <dbReference type="NCBI Taxonomy" id="111803"/>
    <lineage>
        <taxon>Bacteria</taxon>
        <taxon>Bacillati</taxon>
        <taxon>Actinomycetota</taxon>
        <taxon>Actinomycetes</taxon>
        <taxon>Streptosporangiales</taxon>
        <taxon>Thermomonosporaceae</taxon>
        <taxon>Actinocorallia</taxon>
    </lineage>
</organism>
<dbReference type="InterPro" id="IPR012789">
    <property type="entry name" value="Protocat_PcaB-like"/>
</dbReference>
<feature type="domain" description="Adenylosuccinate lyase C-terminal" evidence="3">
    <location>
        <begin position="380"/>
        <end position="447"/>
    </location>
</feature>
<dbReference type="PRINTS" id="PR00145">
    <property type="entry name" value="ARGSUCLYASE"/>
</dbReference>
<proteinExistence type="inferred from homology"/>
<dbReference type="InterPro" id="IPR000362">
    <property type="entry name" value="Fumarate_lyase_fam"/>
</dbReference>
<dbReference type="Proteomes" id="UP001501237">
    <property type="component" value="Unassembled WGS sequence"/>
</dbReference>
<accession>A0ABP6QJ23</accession>
<comment type="caution">
    <text evidence="4">The sequence shown here is derived from an EMBL/GenBank/DDBJ whole genome shotgun (WGS) entry which is preliminary data.</text>
</comment>
<keyword evidence="5" id="KW-1185">Reference proteome</keyword>
<dbReference type="PANTHER" id="PTHR43172:SF2">
    <property type="entry name" value="ADENYLOSUCCINATE LYASE C-TERMINAL DOMAIN-CONTAINING PROTEIN"/>
    <property type="match status" value="1"/>
</dbReference>
<dbReference type="InterPro" id="IPR008948">
    <property type="entry name" value="L-Aspartase-like"/>
</dbReference>
<dbReference type="InterPro" id="IPR020557">
    <property type="entry name" value="Fumarate_lyase_CS"/>
</dbReference>
<dbReference type="EMBL" id="BAAAUV010000018">
    <property type="protein sequence ID" value="GAA3228167.1"/>
    <property type="molecule type" value="Genomic_DNA"/>
</dbReference>
<dbReference type="PANTHER" id="PTHR43172">
    <property type="entry name" value="ADENYLOSUCCINATE LYASE"/>
    <property type="match status" value="1"/>
</dbReference>
<dbReference type="Pfam" id="PF00206">
    <property type="entry name" value="Lyase_1"/>
    <property type="match status" value="1"/>
</dbReference>
<dbReference type="NCBIfam" id="TIGR02426">
    <property type="entry name" value="protocat_pcaB"/>
    <property type="match status" value="1"/>
</dbReference>
<dbReference type="RefSeq" id="WP_344834390.1">
    <property type="nucleotide sequence ID" value="NZ_BAAAUV010000018.1"/>
</dbReference>
<dbReference type="InterPro" id="IPR019468">
    <property type="entry name" value="AdenyloSucc_lyase_C"/>
</dbReference>
<evidence type="ECO:0000313" key="4">
    <source>
        <dbReference type="EMBL" id="GAA3228167.1"/>
    </source>
</evidence>
<comment type="similarity">
    <text evidence="2">Belongs to the class-II fumarase/aspartase family.</text>
</comment>
<evidence type="ECO:0000259" key="3">
    <source>
        <dbReference type="SMART" id="SM00998"/>
    </source>
</evidence>
<dbReference type="PRINTS" id="PR00149">
    <property type="entry name" value="FUMRATELYASE"/>
</dbReference>
<dbReference type="PROSITE" id="PS00163">
    <property type="entry name" value="FUMARATE_LYASES"/>
    <property type="match status" value="1"/>
</dbReference>
<reference evidence="5" key="1">
    <citation type="journal article" date="2019" name="Int. J. Syst. Evol. Microbiol.">
        <title>The Global Catalogue of Microorganisms (GCM) 10K type strain sequencing project: providing services to taxonomists for standard genome sequencing and annotation.</title>
        <authorList>
            <consortium name="The Broad Institute Genomics Platform"/>
            <consortium name="The Broad Institute Genome Sequencing Center for Infectious Disease"/>
            <person name="Wu L."/>
            <person name="Ma J."/>
        </authorList>
    </citation>
    <scope>NUCLEOTIDE SEQUENCE [LARGE SCALE GENOMIC DNA]</scope>
    <source>
        <strain evidence="5">JCM 9377</strain>
    </source>
</reference>
<dbReference type="Gene3D" id="1.10.40.30">
    <property type="entry name" value="Fumarase/aspartase (C-terminal domain)"/>
    <property type="match status" value="1"/>
</dbReference>
<dbReference type="InterPro" id="IPR024083">
    <property type="entry name" value="Fumarase/histidase_N"/>
</dbReference>
<evidence type="ECO:0000256" key="1">
    <source>
        <dbReference type="ARBA" id="ARBA00023239"/>
    </source>
</evidence>
<dbReference type="InterPro" id="IPR022761">
    <property type="entry name" value="Fumarate_lyase_N"/>
</dbReference>
<keyword evidence="1" id="KW-0456">Lyase</keyword>
<dbReference type="SUPFAM" id="SSF48557">
    <property type="entry name" value="L-aspartase-like"/>
    <property type="match status" value="1"/>
</dbReference>
<evidence type="ECO:0000256" key="2">
    <source>
        <dbReference type="ARBA" id="ARBA00034772"/>
    </source>
</evidence>
<gene>
    <name evidence="4" type="primary">pcaB</name>
    <name evidence="4" type="ORF">GCM10010468_57350</name>
</gene>
<protein>
    <submittedName>
        <fullName evidence="4">3-carboxy-cis,cis-muconate cycloisomerase</fullName>
    </submittedName>
</protein>